<evidence type="ECO:0000256" key="5">
    <source>
        <dbReference type="ARBA" id="ARBA00023136"/>
    </source>
</evidence>
<evidence type="ECO:0000259" key="8">
    <source>
        <dbReference type="Pfam" id="PF07715"/>
    </source>
</evidence>
<dbReference type="InterPro" id="IPR023996">
    <property type="entry name" value="TonB-dep_OMP_SusC/RagA"/>
</dbReference>
<dbReference type="NCBIfam" id="TIGR04056">
    <property type="entry name" value="OMP_RagA_SusC"/>
    <property type="match status" value="1"/>
</dbReference>
<dbReference type="InterPro" id="IPR023997">
    <property type="entry name" value="TonB-dep_OMP_SusC/RagA_CS"/>
</dbReference>
<dbReference type="InterPro" id="IPR008969">
    <property type="entry name" value="CarboxyPept-like_regulatory"/>
</dbReference>
<accession>A0ABT4URH4</accession>
<evidence type="ECO:0000256" key="1">
    <source>
        <dbReference type="ARBA" id="ARBA00004571"/>
    </source>
</evidence>
<evidence type="ECO:0000256" key="4">
    <source>
        <dbReference type="ARBA" id="ARBA00022692"/>
    </source>
</evidence>
<organism evidence="9 10">
    <name type="scientific">Polluticaenibacter yanchengensis</name>
    <dbReference type="NCBI Taxonomy" id="3014562"/>
    <lineage>
        <taxon>Bacteria</taxon>
        <taxon>Pseudomonadati</taxon>
        <taxon>Bacteroidota</taxon>
        <taxon>Chitinophagia</taxon>
        <taxon>Chitinophagales</taxon>
        <taxon>Chitinophagaceae</taxon>
        <taxon>Polluticaenibacter</taxon>
    </lineage>
</organism>
<evidence type="ECO:0000256" key="2">
    <source>
        <dbReference type="ARBA" id="ARBA00022448"/>
    </source>
</evidence>
<dbReference type="InterPro" id="IPR039426">
    <property type="entry name" value="TonB-dep_rcpt-like"/>
</dbReference>
<dbReference type="Gene3D" id="2.170.130.10">
    <property type="entry name" value="TonB-dependent receptor, plug domain"/>
    <property type="match status" value="1"/>
</dbReference>
<keyword evidence="5 7" id="KW-0472">Membrane</keyword>
<dbReference type="PROSITE" id="PS52016">
    <property type="entry name" value="TONB_DEPENDENT_REC_3"/>
    <property type="match status" value="1"/>
</dbReference>
<dbReference type="Gene3D" id="2.60.40.1120">
    <property type="entry name" value="Carboxypeptidase-like, regulatory domain"/>
    <property type="match status" value="1"/>
</dbReference>
<comment type="subcellular location">
    <subcellularLocation>
        <location evidence="1 7">Cell outer membrane</location>
        <topology evidence="1 7">Multi-pass membrane protein</topology>
    </subcellularLocation>
</comment>
<proteinExistence type="inferred from homology"/>
<evidence type="ECO:0000256" key="3">
    <source>
        <dbReference type="ARBA" id="ARBA00022452"/>
    </source>
</evidence>
<dbReference type="EMBL" id="JAQGEF010000044">
    <property type="protein sequence ID" value="MDA3616783.1"/>
    <property type="molecule type" value="Genomic_DNA"/>
</dbReference>
<dbReference type="Gene3D" id="2.40.170.20">
    <property type="entry name" value="TonB-dependent receptor, beta-barrel domain"/>
    <property type="match status" value="1"/>
</dbReference>
<sequence length="1117" mass="124757">MRKTFFKIGFSALMSTFIAGSISVFLPTTAIHAQQSETKKVSGTVKNADDGEPLQGASVTVLRTQKGVSTDAKGNFTVDVKNGDVIEVTFLGRQKQNITYNGQTSFNVSLLSDKAGGLDDVVVTGFQNIKKNTFTGSSVKLSAEDVKIEGFTDVSRMLEGRAAGITVQNVSGAFGSAPKIRIRGATSITGDNKPLWVVDGIVLEDIVNISNDQLSSGDPTTLLGSSVAGLNANDIESIDILKDAVATAMYGARAMNGVIVITSKKGKAGKVNVNYNGNFTMQAKPSYSTYNIMDSWNQMAVYSDLWNKDFLTFAKVINNPDAGVFGKMAGLIDEHKLLNTPEARAAYLDRYARANTDWFDLLFQQKLMQEHNISMSSGTEKAQHYLSVSLYSDPGWTIADNVKRYNANFNSNYNITKKLNAGFNIVMSYRDQVAPGATTRQSDPVYGQYNRDFDINPFSYALNTSRTLTAYDENGNLEFFKRNYTDFNVIHELKNNYMKLKAIDVKLQANVGYKIANNLRYDFNGAVRYVTTKRENIVTESSNMANAYRAVGTHAQNVGNRFLYRDPDNPSSLPISVLPYGGFYSINDISLTSYDLINKLTFNKAINDNHKFDVILGNQVRGFDRTNTNFTGYGMQYEQGGVPFTDYRILKQSLENNFAYYGFVPTYERYAAFFGTATYNYNEKYNLSFNGRYDGSNKLGKSAVSRWLPTWSLGGNWNIHKENFMEKFHNINSLILRSSYGLTASMGNANNAALVLYNSISRRPYADEKETQIELNGLINNELTWEKIYTFNVGLDGVLFRNRLNFSVEFYDRKSFDLIDVVRTSGIGGESSKVANFADMKSYGTDVSLGGSPVKMKNFEWRSLLTFGYNRTRITNIKNIPNIWNMVRAEGGFAEGYAVRTLWSLDFSKLNENTGIPEFLIDKNAAGNTVNFQSTDLSYIKYEGPIDPVYTGGFNNTFTHKNLSLNIFTTFQAGNKLRLSPVFKAGYDDLDAMPNEYRDRYMYPSDNWFTTVPVIADPLGVNRMATTNPYNIYNYSTQRVVDGSFVRLKSVSLTYTIPSAWISKAGFKSAQIMASANNVLLLYADKKLEGMDPEFFNTGGVAQPINRQYTMTVRFGL</sequence>
<dbReference type="Proteomes" id="UP001210231">
    <property type="component" value="Unassembled WGS sequence"/>
</dbReference>
<dbReference type="NCBIfam" id="TIGR04057">
    <property type="entry name" value="SusC_RagA_signa"/>
    <property type="match status" value="1"/>
</dbReference>
<dbReference type="InterPro" id="IPR037066">
    <property type="entry name" value="Plug_dom_sf"/>
</dbReference>
<keyword evidence="3 7" id="KW-1134">Transmembrane beta strand</keyword>
<dbReference type="Pfam" id="PF07715">
    <property type="entry name" value="Plug"/>
    <property type="match status" value="1"/>
</dbReference>
<comment type="similarity">
    <text evidence="7">Belongs to the TonB-dependent receptor family.</text>
</comment>
<keyword evidence="10" id="KW-1185">Reference proteome</keyword>
<dbReference type="InterPro" id="IPR012910">
    <property type="entry name" value="Plug_dom"/>
</dbReference>
<keyword evidence="6 7" id="KW-0998">Cell outer membrane</keyword>
<evidence type="ECO:0000256" key="6">
    <source>
        <dbReference type="ARBA" id="ARBA00023237"/>
    </source>
</evidence>
<protein>
    <submittedName>
        <fullName evidence="9">SusC/RagA family TonB-linked outer membrane protein</fullName>
    </submittedName>
</protein>
<gene>
    <name evidence="9" type="ORF">O3P16_18375</name>
</gene>
<keyword evidence="4 7" id="KW-0812">Transmembrane</keyword>
<feature type="domain" description="TonB-dependent receptor plug" evidence="8">
    <location>
        <begin position="134"/>
        <end position="258"/>
    </location>
</feature>
<dbReference type="SUPFAM" id="SSF49464">
    <property type="entry name" value="Carboxypeptidase regulatory domain-like"/>
    <property type="match status" value="1"/>
</dbReference>
<evidence type="ECO:0000313" key="10">
    <source>
        <dbReference type="Proteomes" id="UP001210231"/>
    </source>
</evidence>
<evidence type="ECO:0000256" key="7">
    <source>
        <dbReference type="PROSITE-ProRule" id="PRU01360"/>
    </source>
</evidence>
<comment type="caution">
    <text evidence="9">The sequence shown here is derived from an EMBL/GenBank/DDBJ whole genome shotgun (WGS) entry which is preliminary data.</text>
</comment>
<keyword evidence="2 7" id="KW-0813">Transport</keyword>
<evidence type="ECO:0000313" key="9">
    <source>
        <dbReference type="EMBL" id="MDA3616783.1"/>
    </source>
</evidence>
<dbReference type="SUPFAM" id="SSF56935">
    <property type="entry name" value="Porins"/>
    <property type="match status" value="1"/>
</dbReference>
<dbReference type="InterPro" id="IPR036942">
    <property type="entry name" value="Beta-barrel_TonB_sf"/>
</dbReference>
<dbReference type="Pfam" id="PF13715">
    <property type="entry name" value="CarbopepD_reg_2"/>
    <property type="match status" value="1"/>
</dbReference>
<dbReference type="RefSeq" id="WP_407033113.1">
    <property type="nucleotide sequence ID" value="NZ_JAQGEF010000044.1"/>
</dbReference>
<name>A0ABT4URH4_9BACT</name>
<reference evidence="9 10" key="1">
    <citation type="submission" date="2022-12" db="EMBL/GenBank/DDBJ databases">
        <title>Chitinophagaceae gen. sp. nov., a new member of the family Chitinophagaceae, isolated from soil in a chemical factory.</title>
        <authorList>
            <person name="Ke Z."/>
        </authorList>
    </citation>
    <scope>NUCLEOTIDE SEQUENCE [LARGE SCALE GENOMIC DNA]</scope>
    <source>
        <strain evidence="9 10">LY-5</strain>
    </source>
</reference>